<dbReference type="Pfam" id="PF07859">
    <property type="entry name" value="Abhydrolase_3"/>
    <property type="match status" value="1"/>
</dbReference>
<dbReference type="InterPro" id="IPR029058">
    <property type="entry name" value="AB_hydrolase_fold"/>
</dbReference>
<evidence type="ECO:0000313" key="3">
    <source>
        <dbReference type="EMBL" id="MDJ1131268.1"/>
    </source>
</evidence>
<keyword evidence="4" id="KW-1185">Reference proteome</keyword>
<dbReference type="PANTHER" id="PTHR48081">
    <property type="entry name" value="AB HYDROLASE SUPERFAMILY PROTEIN C4A8.06C"/>
    <property type="match status" value="1"/>
</dbReference>
<feature type="domain" description="Alpha/beta hydrolase fold-3" evidence="2">
    <location>
        <begin position="74"/>
        <end position="185"/>
    </location>
</feature>
<keyword evidence="1 3" id="KW-0378">Hydrolase</keyword>
<dbReference type="PANTHER" id="PTHR48081:SF33">
    <property type="entry name" value="KYNURENINE FORMAMIDASE"/>
    <property type="match status" value="1"/>
</dbReference>
<dbReference type="Proteomes" id="UP001214441">
    <property type="component" value="Unassembled WGS sequence"/>
</dbReference>
<evidence type="ECO:0000313" key="4">
    <source>
        <dbReference type="Proteomes" id="UP001214441"/>
    </source>
</evidence>
<organism evidence="3 4">
    <name type="scientific">Streptomyces iconiensis</name>
    <dbReference type="NCBI Taxonomy" id="1384038"/>
    <lineage>
        <taxon>Bacteria</taxon>
        <taxon>Bacillati</taxon>
        <taxon>Actinomycetota</taxon>
        <taxon>Actinomycetes</taxon>
        <taxon>Kitasatosporales</taxon>
        <taxon>Streptomycetaceae</taxon>
        <taxon>Streptomyces</taxon>
    </lineage>
</organism>
<dbReference type="SUPFAM" id="SSF53474">
    <property type="entry name" value="alpha/beta-Hydrolases"/>
    <property type="match status" value="1"/>
</dbReference>
<protein>
    <submittedName>
        <fullName evidence="3">Alpha/beta hydrolase</fullName>
    </submittedName>
</protein>
<name>A0ABT6ZQE3_9ACTN</name>
<accession>A0ABT6ZQE3</accession>
<reference evidence="3 4" key="1">
    <citation type="submission" date="2023-05" db="EMBL/GenBank/DDBJ databases">
        <title>Streptantibioticus silvisoli sp. nov., acidotolerant actinomycetes 1 from pine litter.</title>
        <authorList>
            <person name="Swiecimska M."/>
            <person name="Golinska P."/>
            <person name="Sangal V."/>
            <person name="Wachnowicz B."/>
            <person name="Goodfellow M."/>
        </authorList>
    </citation>
    <scope>NUCLEOTIDE SEQUENCE [LARGE SCALE GENOMIC DNA]</scope>
    <source>
        <strain evidence="3 4">DSM 42109</strain>
    </source>
</reference>
<gene>
    <name evidence="3" type="ORF">NMN56_004715</name>
</gene>
<dbReference type="EMBL" id="JANCPR020000004">
    <property type="protein sequence ID" value="MDJ1131268.1"/>
    <property type="molecule type" value="Genomic_DNA"/>
</dbReference>
<dbReference type="InterPro" id="IPR050300">
    <property type="entry name" value="GDXG_lipolytic_enzyme"/>
</dbReference>
<dbReference type="GO" id="GO:0016787">
    <property type="term" value="F:hydrolase activity"/>
    <property type="evidence" value="ECO:0007669"/>
    <property type="project" value="UniProtKB-KW"/>
</dbReference>
<evidence type="ECO:0000256" key="1">
    <source>
        <dbReference type="ARBA" id="ARBA00022801"/>
    </source>
</evidence>
<comment type="caution">
    <text evidence="3">The sequence shown here is derived from an EMBL/GenBank/DDBJ whole genome shotgun (WGS) entry which is preliminary data.</text>
</comment>
<dbReference type="RefSeq" id="WP_274039097.1">
    <property type="nucleotide sequence ID" value="NZ_JANCPR020000004.1"/>
</dbReference>
<evidence type="ECO:0000259" key="2">
    <source>
        <dbReference type="Pfam" id="PF07859"/>
    </source>
</evidence>
<dbReference type="Gene3D" id="3.40.50.1820">
    <property type="entry name" value="alpha/beta hydrolase"/>
    <property type="match status" value="1"/>
</dbReference>
<proteinExistence type="predicted"/>
<dbReference type="InterPro" id="IPR013094">
    <property type="entry name" value="AB_hydrolase_3"/>
</dbReference>
<sequence>MPHHAARPIASDEFFTCRHPEDYHPDWKGFYEAALARRDEVRALIPHADEKYGPDPSHLANVYFPEKAQGSPVIVYFHGGRWREGHPAFYDHLALPWVRAGAVFISCGYRLEPRHTIADAVHDAALAVTWSQDVAARYGGDPERVVVAGHSAGGHLAAMVTMTDWPTAPKVPVAGVVCMSTPADLGPDAAGMSPARRVTRCPQRVVISYGVPEPNKKGQDGNFFADQGRSLAKAVEDAGSSPVVVEMQDTDHVASATAFAEPGSSLFAAAESTVFA</sequence>